<dbReference type="AlphaFoldDB" id="A0A410P278"/>
<dbReference type="GO" id="GO:0046914">
    <property type="term" value="F:transition metal ion binding"/>
    <property type="evidence" value="ECO:0007669"/>
    <property type="project" value="InterPro"/>
</dbReference>
<evidence type="ECO:0000259" key="2">
    <source>
        <dbReference type="SMART" id="SM00899"/>
    </source>
</evidence>
<keyword evidence="4" id="KW-1185">Reference proteome</keyword>
<organism evidence="3 4">
    <name type="scientific">Velamenicoccus archaeovorus</name>
    <dbReference type="NCBI Taxonomy" id="1930593"/>
    <lineage>
        <taxon>Bacteria</taxon>
        <taxon>Pseudomonadati</taxon>
        <taxon>Candidatus Omnitrophota</taxon>
        <taxon>Candidatus Velamenicoccus</taxon>
    </lineage>
</organism>
<dbReference type="SUPFAM" id="SSF50037">
    <property type="entry name" value="C-terminal domain of transcriptional repressors"/>
    <property type="match status" value="1"/>
</dbReference>
<evidence type="ECO:0000313" key="4">
    <source>
        <dbReference type="Proteomes" id="UP000287243"/>
    </source>
</evidence>
<evidence type="ECO:0000256" key="1">
    <source>
        <dbReference type="ARBA" id="ARBA00023004"/>
    </source>
</evidence>
<proteinExistence type="predicted"/>
<sequence length="85" mass="8993">MLKLSLTQLKKGSKARIVELAGGKEVAHRLSMMGLRPGEQLVKLSAFALRGPVAVRIGHTTLALGHGMAEKVIVEVSAEPPVKPS</sequence>
<dbReference type="PANTHER" id="PTHR43151:SF1">
    <property type="entry name" value="SSR2333 PROTEIN"/>
    <property type="match status" value="1"/>
</dbReference>
<reference evidence="3 4" key="1">
    <citation type="submission" date="2017-01" db="EMBL/GenBank/DDBJ databases">
        <title>First insights into the biology of 'candidatus Vampirococcus archaeovorus'.</title>
        <authorList>
            <person name="Kizina J."/>
            <person name="Jordan S."/>
            <person name="Stueber K."/>
            <person name="Reinhardt R."/>
            <person name="Harder J."/>
        </authorList>
    </citation>
    <scope>NUCLEOTIDE SEQUENCE [LARGE SCALE GENOMIC DNA]</scope>
    <source>
        <strain evidence="3 4">LiM</strain>
    </source>
</reference>
<keyword evidence="1" id="KW-0408">Iron</keyword>
<dbReference type="InterPro" id="IPR008988">
    <property type="entry name" value="Transcriptional_repressor_C"/>
</dbReference>
<dbReference type="SMART" id="SM00899">
    <property type="entry name" value="FeoA"/>
    <property type="match status" value="1"/>
</dbReference>
<dbReference type="RefSeq" id="WP_128698924.1">
    <property type="nucleotide sequence ID" value="NZ_CP019384.1"/>
</dbReference>
<dbReference type="EMBL" id="CP019384">
    <property type="protein sequence ID" value="QAT16289.1"/>
    <property type="molecule type" value="Genomic_DNA"/>
</dbReference>
<dbReference type="PANTHER" id="PTHR43151">
    <property type="entry name" value="FEOA FAMILY PROTEIN"/>
    <property type="match status" value="1"/>
</dbReference>
<dbReference type="InterPro" id="IPR038157">
    <property type="entry name" value="FeoA_core_dom"/>
</dbReference>
<dbReference type="InterPro" id="IPR007167">
    <property type="entry name" value="Fe-transptr_FeoA-like"/>
</dbReference>
<dbReference type="Pfam" id="PF04023">
    <property type="entry name" value="FeoA"/>
    <property type="match status" value="1"/>
</dbReference>
<gene>
    <name evidence="3" type="ORF">BU251_00300</name>
</gene>
<evidence type="ECO:0000313" key="3">
    <source>
        <dbReference type="EMBL" id="QAT16289.1"/>
    </source>
</evidence>
<accession>A0A410P278</accession>
<feature type="domain" description="Ferrous iron transporter FeoA-like" evidence="2">
    <location>
        <begin position="4"/>
        <end position="76"/>
    </location>
</feature>
<protein>
    <submittedName>
        <fullName evidence="3">Ferrous iron transport protein A</fullName>
    </submittedName>
</protein>
<dbReference type="OrthoDB" id="1707677at2"/>
<dbReference type="KEGG" id="vai:BU251_00300"/>
<dbReference type="Proteomes" id="UP000287243">
    <property type="component" value="Chromosome"/>
</dbReference>
<dbReference type="Gene3D" id="2.30.30.90">
    <property type="match status" value="1"/>
</dbReference>
<dbReference type="InterPro" id="IPR053184">
    <property type="entry name" value="FeoA-like"/>
</dbReference>
<name>A0A410P278_VELA1</name>